<dbReference type="GO" id="GO:0006228">
    <property type="term" value="P:UTP biosynthetic process"/>
    <property type="evidence" value="ECO:0007669"/>
    <property type="project" value="UniProtKB-UniRule"/>
</dbReference>
<feature type="binding site" evidence="13 14">
    <location>
        <position position="58"/>
    </location>
    <ligand>
        <name>ATP</name>
        <dbReference type="ChEBI" id="CHEBI:30616"/>
    </ligand>
</feature>
<keyword evidence="10 13" id="KW-0067">ATP-binding</keyword>
<feature type="binding site" evidence="13 14">
    <location>
        <position position="10"/>
    </location>
    <ligand>
        <name>ATP</name>
        <dbReference type="ChEBI" id="CHEBI:30616"/>
    </ligand>
</feature>
<keyword evidence="9 13" id="KW-0418">Kinase</keyword>
<dbReference type="SUPFAM" id="SSF54919">
    <property type="entry name" value="Nucleoside diphosphate kinase, NDK"/>
    <property type="match status" value="1"/>
</dbReference>
<evidence type="ECO:0000259" key="17">
    <source>
        <dbReference type="SMART" id="SM00562"/>
    </source>
</evidence>
<dbReference type="NCBIfam" id="NF001908">
    <property type="entry name" value="PRK00668.1"/>
    <property type="match status" value="1"/>
</dbReference>
<keyword evidence="5 13" id="KW-0597">Phosphoprotein</keyword>
<feature type="binding site" evidence="13 14">
    <location>
        <position position="86"/>
    </location>
    <ligand>
        <name>ATP</name>
        <dbReference type="ChEBI" id="CHEBI:30616"/>
    </ligand>
</feature>
<dbReference type="InterPro" id="IPR036850">
    <property type="entry name" value="NDK-like_dom_sf"/>
</dbReference>
<keyword evidence="7 13" id="KW-0479">Metal-binding</keyword>
<feature type="domain" description="Nucleoside diphosphate kinase-like" evidence="17">
    <location>
        <begin position="2"/>
        <end position="139"/>
    </location>
</feature>
<evidence type="ECO:0000256" key="4">
    <source>
        <dbReference type="ARBA" id="ARBA00017632"/>
    </source>
</evidence>
<evidence type="ECO:0000256" key="6">
    <source>
        <dbReference type="ARBA" id="ARBA00022679"/>
    </source>
</evidence>
<dbReference type="PROSITE" id="PS51374">
    <property type="entry name" value="NDPK_LIKE"/>
    <property type="match status" value="1"/>
</dbReference>
<keyword evidence="19" id="KW-1185">Reference proteome</keyword>
<dbReference type="GO" id="GO:0006183">
    <property type="term" value="P:GTP biosynthetic process"/>
    <property type="evidence" value="ECO:0007669"/>
    <property type="project" value="UniProtKB-UniRule"/>
</dbReference>
<name>A0A371NGL3_9EURY</name>
<dbReference type="SMART" id="SM00562">
    <property type="entry name" value="NDK"/>
    <property type="match status" value="1"/>
</dbReference>
<feature type="active site" description="Pros-phosphohistidine intermediate" evidence="13 14">
    <location>
        <position position="116"/>
    </location>
</feature>
<feature type="binding site" evidence="13 14">
    <location>
        <position position="113"/>
    </location>
    <ligand>
        <name>ATP</name>
        <dbReference type="ChEBI" id="CHEBI:30616"/>
    </ligand>
</feature>
<dbReference type="PROSITE" id="PS00469">
    <property type="entry name" value="NDPK"/>
    <property type="match status" value="1"/>
</dbReference>
<dbReference type="InterPro" id="IPR023005">
    <property type="entry name" value="Nucleoside_diP_kinase_AS"/>
</dbReference>
<keyword evidence="8 13" id="KW-0547">Nucleotide-binding</keyword>
<reference evidence="18 19" key="1">
    <citation type="submission" date="2018-07" db="EMBL/GenBank/DDBJ databases">
        <title>Genomic Encyclopedia of Type Strains, Phase IV (KMG-IV): sequencing the most valuable type-strain genomes for metagenomic binning, comparative biology and taxonomic classification.</title>
        <authorList>
            <person name="Goeker M."/>
        </authorList>
    </citation>
    <scope>NUCLEOTIDE SEQUENCE [LARGE SCALE GENOMIC DNA]</scope>
    <source>
        <strain evidence="18 19">DSM 7466</strain>
    </source>
</reference>
<sequence length="151" mass="17376">MMEKSFVMLKPDAVKRRLAGRIIARFEDRGLKIVAFKMLQIPEDLAMEHYQEHREKPFFRDLVDYITSAPVIAMVIEGKDCISLIRKMVGATNPAEADLGTIRGDFALETGRNIIHASDSPESAEREIKLFFDESEICSYEMPDREMIYEE</sequence>
<dbReference type="GO" id="GO:0046872">
    <property type="term" value="F:metal ion binding"/>
    <property type="evidence" value="ECO:0007669"/>
    <property type="project" value="UniProtKB-KW"/>
</dbReference>
<dbReference type="GO" id="GO:0004550">
    <property type="term" value="F:nucleoside diphosphate kinase activity"/>
    <property type="evidence" value="ECO:0007669"/>
    <property type="project" value="UniProtKB-UniRule"/>
</dbReference>
<evidence type="ECO:0000256" key="9">
    <source>
        <dbReference type="ARBA" id="ARBA00022777"/>
    </source>
</evidence>
<evidence type="ECO:0000256" key="8">
    <source>
        <dbReference type="ARBA" id="ARBA00022741"/>
    </source>
</evidence>
<dbReference type="FunFam" id="3.30.70.141:FF:000003">
    <property type="entry name" value="Nucleoside diphosphate kinase"/>
    <property type="match status" value="1"/>
</dbReference>
<gene>
    <name evidence="13" type="primary">ndk</name>
    <name evidence="18" type="ORF">C7452_1089</name>
</gene>
<dbReference type="Pfam" id="PF00334">
    <property type="entry name" value="NDK"/>
    <property type="match status" value="1"/>
</dbReference>
<evidence type="ECO:0000256" key="12">
    <source>
        <dbReference type="ARBA" id="ARBA00023080"/>
    </source>
</evidence>
<dbReference type="GO" id="GO:0005737">
    <property type="term" value="C:cytoplasm"/>
    <property type="evidence" value="ECO:0007669"/>
    <property type="project" value="UniProtKB-SubCell"/>
</dbReference>
<evidence type="ECO:0000256" key="3">
    <source>
        <dbReference type="ARBA" id="ARBA00012966"/>
    </source>
</evidence>
<organism evidence="18 19">
    <name type="scientific">Methanothermobacter defluvii</name>
    <dbReference type="NCBI Taxonomy" id="49339"/>
    <lineage>
        <taxon>Archaea</taxon>
        <taxon>Methanobacteriati</taxon>
        <taxon>Methanobacteriota</taxon>
        <taxon>Methanomada group</taxon>
        <taxon>Methanobacteria</taxon>
        <taxon>Methanobacteriales</taxon>
        <taxon>Methanobacteriaceae</taxon>
        <taxon>Methanothermobacter</taxon>
    </lineage>
</organism>
<evidence type="ECO:0000256" key="2">
    <source>
        <dbReference type="ARBA" id="ARBA00008142"/>
    </source>
</evidence>
<dbReference type="GeneID" id="82296732"/>
<dbReference type="GO" id="GO:0006241">
    <property type="term" value="P:CTP biosynthetic process"/>
    <property type="evidence" value="ECO:0007669"/>
    <property type="project" value="UniProtKB-UniRule"/>
</dbReference>
<comment type="function">
    <text evidence="13">Major role in the synthesis of nucleoside triphosphates other than ATP. The ATP gamma phosphate is transferred to the NDP beta phosphate via a ping-pong mechanism, using a phosphorylated active-site intermediate.</text>
</comment>
<dbReference type="AlphaFoldDB" id="A0A371NGL3"/>
<accession>A0A371NGL3</accession>
<dbReference type="HAMAP" id="MF_00451">
    <property type="entry name" value="NDP_kinase"/>
    <property type="match status" value="1"/>
</dbReference>
<comment type="caution">
    <text evidence="18">The sequence shown here is derived from an EMBL/GenBank/DDBJ whole genome shotgun (WGS) entry which is preliminary data.</text>
</comment>
<dbReference type="InterPro" id="IPR034907">
    <property type="entry name" value="NDK-like_dom"/>
</dbReference>
<dbReference type="PRINTS" id="PR01243">
    <property type="entry name" value="NUCDPKINASE"/>
</dbReference>
<feature type="binding site" evidence="13 14">
    <location>
        <position position="92"/>
    </location>
    <ligand>
        <name>ATP</name>
        <dbReference type="ChEBI" id="CHEBI:30616"/>
    </ligand>
</feature>
<dbReference type="PANTHER" id="PTHR11349">
    <property type="entry name" value="NUCLEOSIDE DIPHOSPHATE KINASE"/>
    <property type="match status" value="1"/>
</dbReference>
<dbReference type="CDD" id="cd04413">
    <property type="entry name" value="NDPk_I"/>
    <property type="match status" value="1"/>
</dbReference>
<evidence type="ECO:0000256" key="5">
    <source>
        <dbReference type="ARBA" id="ARBA00022553"/>
    </source>
</evidence>
<dbReference type="GO" id="GO:0005524">
    <property type="term" value="F:ATP binding"/>
    <property type="evidence" value="ECO:0007669"/>
    <property type="project" value="UniProtKB-UniRule"/>
</dbReference>
<evidence type="ECO:0000256" key="15">
    <source>
        <dbReference type="RuleBase" id="RU004011"/>
    </source>
</evidence>
<dbReference type="EMBL" id="QREL01000001">
    <property type="protein sequence ID" value="REE29056.1"/>
    <property type="molecule type" value="Genomic_DNA"/>
</dbReference>
<proteinExistence type="inferred from homology"/>
<evidence type="ECO:0000256" key="1">
    <source>
        <dbReference type="ARBA" id="ARBA00001946"/>
    </source>
</evidence>
<dbReference type="EC" id="2.7.4.6" evidence="3 13"/>
<evidence type="ECO:0000256" key="13">
    <source>
        <dbReference type="HAMAP-Rule" id="MF_00451"/>
    </source>
</evidence>
<comment type="catalytic activity">
    <reaction evidence="13 16">
        <text>a 2'-deoxyribonucleoside 5'-diphosphate + ATP = a 2'-deoxyribonucleoside 5'-triphosphate + ADP</text>
        <dbReference type="Rhea" id="RHEA:44640"/>
        <dbReference type="ChEBI" id="CHEBI:30616"/>
        <dbReference type="ChEBI" id="CHEBI:61560"/>
        <dbReference type="ChEBI" id="CHEBI:73316"/>
        <dbReference type="ChEBI" id="CHEBI:456216"/>
        <dbReference type="EC" id="2.7.4.6"/>
    </reaction>
</comment>
<evidence type="ECO:0000256" key="7">
    <source>
        <dbReference type="ARBA" id="ARBA00022723"/>
    </source>
</evidence>
<dbReference type="InterPro" id="IPR001564">
    <property type="entry name" value="Nucleoside_diP_kinase"/>
</dbReference>
<evidence type="ECO:0000256" key="14">
    <source>
        <dbReference type="PROSITE-ProRule" id="PRU00706"/>
    </source>
</evidence>
<keyword evidence="13" id="KW-0963">Cytoplasm</keyword>
<evidence type="ECO:0000256" key="11">
    <source>
        <dbReference type="ARBA" id="ARBA00022842"/>
    </source>
</evidence>
<evidence type="ECO:0000313" key="19">
    <source>
        <dbReference type="Proteomes" id="UP000256864"/>
    </source>
</evidence>
<comment type="subcellular location">
    <subcellularLocation>
        <location evidence="13">Cytoplasm</location>
    </subcellularLocation>
</comment>
<evidence type="ECO:0000256" key="16">
    <source>
        <dbReference type="RuleBase" id="RU004013"/>
    </source>
</evidence>
<dbReference type="Gene3D" id="3.30.70.141">
    <property type="entry name" value="Nucleoside diphosphate kinase-like domain"/>
    <property type="match status" value="1"/>
</dbReference>
<comment type="similarity">
    <text evidence="2 13 14 15">Belongs to the NDK family.</text>
</comment>
<keyword evidence="12 13" id="KW-0546">Nucleotide metabolism</keyword>
<comment type="catalytic activity">
    <reaction evidence="13">
        <text>a ribonucleoside 5'-diphosphate + ATP = a ribonucleoside 5'-triphosphate + ADP</text>
        <dbReference type="Rhea" id="RHEA:18113"/>
        <dbReference type="ChEBI" id="CHEBI:30616"/>
        <dbReference type="ChEBI" id="CHEBI:57930"/>
        <dbReference type="ChEBI" id="CHEBI:61557"/>
        <dbReference type="ChEBI" id="CHEBI:456216"/>
        <dbReference type="EC" id="2.7.4.6"/>
    </reaction>
</comment>
<evidence type="ECO:0000256" key="10">
    <source>
        <dbReference type="ARBA" id="ARBA00022840"/>
    </source>
</evidence>
<evidence type="ECO:0000313" key="18">
    <source>
        <dbReference type="EMBL" id="REE29056.1"/>
    </source>
</evidence>
<protein>
    <recommendedName>
        <fullName evidence="4 13">Nucleoside diphosphate kinase</fullName>
        <shortName evidence="13">NDK</shortName>
        <shortName evidence="13">NDP kinase</shortName>
        <ecNumber evidence="3 13">2.7.4.6</ecNumber>
    </recommendedName>
    <alternativeName>
        <fullName evidence="13">Nucleoside-2-P kinase</fullName>
    </alternativeName>
</protein>
<comment type="cofactor">
    <cofactor evidence="1 13">
        <name>Mg(2+)</name>
        <dbReference type="ChEBI" id="CHEBI:18420"/>
    </cofactor>
</comment>
<dbReference type="Proteomes" id="UP000256864">
    <property type="component" value="Unassembled WGS sequence"/>
</dbReference>
<keyword evidence="6 13" id="KW-0808">Transferase</keyword>
<dbReference type="RefSeq" id="WP_010875897.1">
    <property type="nucleotide sequence ID" value="NZ_QREL01000001.1"/>
</dbReference>
<keyword evidence="11 13" id="KW-0460">Magnesium</keyword>
<feature type="binding site" evidence="13 14">
    <location>
        <position position="103"/>
    </location>
    <ligand>
        <name>ATP</name>
        <dbReference type="ChEBI" id="CHEBI:30616"/>
    </ligand>
</feature>